<keyword evidence="2" id="KW-0472">Membrane</keyword>
<dbReference type="SUPFAM" id="SSF56935">
    <property type="entry name" value="Porins"/>
    <property type="match status" value="1"/>
</dbReference>
<dbReference type="Proteomes" id="UP001298424">
    <property type="component" value="Unassembled WGS sequence"/>
</dbReference>
<keyword evidence="4" id="KW-0675">Receptor</keyword>
<dbReference type="Gene3D" id="2.40.170.20">
    <property type="entry name" value="TonB-dependent receptor, beta-barrel domain"/>
    <property type="match status" value="1"/>
</dbReference>
<evidence type="ECO:0000256" key="2">
    <source>
        <dbReference type="ARBA" id="ARBA00023136"/>
    </source>
</evidence>
<dbReference type="RefSeq" id="WP_238745818.1">
    <property type="nucleotide sequence ID" value="NZ_JAKOOW010000009.1"/>
</dbReference>
<keyword evidence="3" id="KW-0998">Cell outer membrane</keyword>
<evidence type="ECO:0000256" key="3">
    <source>
        <dbReference type="ARBA" id="ARBA00023237"/>
    </source>
</evidence>
<reference evidence="4 5" key="1">
    <citation type="submission" date="2022-02" db="EMBL/GenBank/DDBJ databases">
        <title>Genome sequence data of Kingella unionensis sp. nov. strain CICC 24913 (CCUG 75125).</title>
        <authorList>
            <person name="Xiao M."/>
        </authorList>
    </citation>
    <scope>NUCLEOTIDE SEQUENCE [LARGE SCALE GENOMIC DNA]</scope>
    <source>
        <strain evidence="4 5">CICC 24913</strain>
    </source>
</reference>
<comment type="subcellular location">
    <subcellularLocation>
        <location evidence="1">Cell outer membrane</location>
    </subcellularLocation>
</comment>
<accession>A0ABS9NKY6</accession>
<proteinExistence type="predicted"/>
<keyword evidence="5" id="KW-1185">Reference proteome</keyword>
<gene>
    <name evidence="4" type="ORF">MB824_02950</name>
</gene>
<sequence>MPEDSTRGYHLVNAGIRYKNRIGKADYTLSLDGNNLLNQKIYIHNSYLPYVPQMGCNFIFAVNVKF</sequence>
<evidence type="ECO:0000313" key="5">
    <source>
        <dbReference type="Proteomes" id="UP001298424"/>
    </source>
</evidence>
<evidence type="ECO:0000256" key="1">
    <source>
        <dbReference type="ARBA" id="ARBA00004442"/>
    </source>
</evidence>
<protein>
    <submittedName>
        <fullName evidence="4">TonB-dependent receptor</fullName>
    </submittedName>
</protein>
<dbReference type="EMBL" id="JAKOOW010000009">
    <property type="protein sequence ID" value="MCG6503453.1"/>
    <property type="molecule type" value="Genomic_DNA"/>
</dbReference>
<evidence type="ECO:0000313" key="4">
    <source>
        <dbReference type="EMBL" id="MCG6503453.1"/>
    </source>
</evidence>
<comment type="caution">
    <text evidence="4">The sequence shown here is derived from an EMBL/GenBank/DDBJ whole genome shotgun (WGS) entry which is preliminary data.</text>
</comment>
<dbReference type="InterPro" id="IPR036942">
    <property type="entry name" value="Beta-barrel_TonB_sf"/>
</dbReference>
<organism evidence="4 5">
    <name type="scientific">Kingella pumchi</name>
    <dbReference type="NCBI Taxonomy" id="2779506"/>
    <lineage>
        <taxon>Bacteria</taxon>
        <taxon>Pseudomonadati</taxon>
        <taxon>Pseudomonadota</taxon>
        <taxon>Betaproteobacteria</taxon>
        <taxon>Neisseriales</taxon>
        <taxon>Neisseriaceae</taxon>
        <taxon>Kingella</taxon>
    </lineage>
</organism>
<name>A0ABS9NKY6_9NEIS</name>